<keyword evidence="3 7" id="KW-0081">Bacteriolytic enzyme</keyword>
<dbReference type="GO" id="GO:0042742">
    <property type="term" value="P:defense response to bacterium"/>
    <property type="evidence" value="ECO:0007669"/>
    <property type="project" value="UniProtKB-KW"/>
</dbReference>
<dbReference type="HAMAP" id="MF_04110">
    <property type="entry name" value="ENDOLYSIN_T4"/>
    <property type="match status" value="1"/>
</dbReference>
<evidence type="ECO:0000256" key="1">
    <source>
        <dbReference type="ARBA" id="ARBA00000632"/>
    </source>
</evidence>
<sequence>MVIVTITVTPIAMAVVTPMSMVVVKLMDTNIKLAANDSNSKAEYIIKIFEGLKLQPYYCPAGLKTIGWGHVIKEYEQQQMSDGISREHADYLLEQDIEQAKYAIYRHCRVPLNCSQEGALISFIFNCGAGAFQASSLRQKLLRGEYLSAADEFPKWVYARGIKLKGLVRRRLAEREMFLQN</sequence>
<dbReference type="EMBL" id="AP029170">
    <property type="protein sequence ID" value="BFD46784.1"/>
    <property type="molecule type" value="Genomic_DNA"/>
</dbReference>
<organism evidence="8">
    <name type="scientific">Candidatus Tisiphia endosymbiont of Sergentomyia squamirostris</name>
    <dbReference type="NCBI Taxonomy" id="3113639"/>
    <lineage>
        <taxon>Bacteria</taxon>
        <taxon>Pseudomonadati</taxon>
        <taxon>Pseudomonadota</taxon>
        <taxon>Alphaproteobacteria</taxon>
        <taxon>Rickettsiales</taxon>
        <taxon>Rickettsiaceae</taxon>
        <taxon>Rickettsieae</taxon>
        <taxon>Candidatus Tisiphia</taxon>
    </lineage>
</organism>
<dbReference type="GO" id="GO:0003796">
    <property type="term" value="F:lysozyme activity"/>
    <property type="evidence" value="ECO:0007669"/>
    <property type="project" value="UniProtKB-EC"/>
</dbReference>
<evidence type="ECO:0000256" key="5">
    <source>
        <dbReference type="ARBA" id="ARBA00023200"/>
    </source>
</evidence>
<dbReference type="InterPro" id="IPR034690">
    <property type="entry name" value="Endolysin_T4_type"/>
</dbReference>
<evidence type="ECO:0000256" key="2">
    <source>
        <dbReference type="ARBA" id="ARBA00022529"/>
    </source>
</evidence>
<evidence type="ECO:0000313" key="8">
    <source>
        <dbReference type="EMBL" id="BFD46784.1"/>
    </source>
</evidence>
<reference evidence="8" key="1">
    <citation type="submission" date="2024-01" db="EMBL/GenBank/DDBJ databases">
        <title>Sequencing the genomes of a sandfly, Sergentomyia squamirostris, and its two endosymbionts.</title>
        <authorList>
            <person name="Itokawa K."/>
            <person name="Sanjoba C."/>
        </authorList>
    </citation>
    <scope>NUCLEOTIDE SEQUENCE</scope>
    <source>
        <strain evidence="8">RiSSQ</strain>
    </source>
</reference>
<accession>A0AAT9GAJ3</accession>
<dbReference type="InterPro" id="IPR033907">
    <property type="entry name" value="Endolysin_autolysin"/>
</dbReference>
<name>A0AAT9GAJ3_9RICK</name>
<keyword evidence="6 7" id="KW-0326">Glycosidase</keyword>
<dbReference type="PANTHER" id="PTHR38107">
    <property type="match status" value="1"/>
</dbReference>
<dbReference type="Gene3D" id="1.10.530.40">
    <property type="match status" value="1"/>
</dbReference>
<comment type="similarity">
    <text evidence="7">Belongs to the glycosyl hydrolase 24 family.</text>
</comment>
<dbReference type="GO" id="GO:0016998">
    <property type="term" value="P:cell wall macromolecule catabolic process"/>
    <property type="evidence" value="ECO:0007669"/>
    <property type="project" value="InterPro"/>
</dbReference>
<dbReference type="InterPro" id="IPR023346">
    <property type="entry name" value="Lysozyme-like_dom_sf"/>
</dbReference>
<dbReference type="GO" id="GO:0009253">
    <property type="term" value="P:peptidoglycan catabolic process"/>
    <property type="evidence" value="ECO:0007669"/>
    <property type="project" value="InterPro"/>
</dbReference>
<dbReference type="GO" id="GO:0031640">
    <property type="term" value="P:killing of cells of another organism"/>
    <property type="evidence" value="ECO:0007669"/>
    <property type="project" value="UniProtKB-KW"/>
</dbReference>
<keyword evidence="2 7" id="KW-0929">Antimicrobial</keyword>
<dbReference type="InterPro" id="IPR023347">
    <property type="entry name" value="Lysozyme_dom_sf"/>
</dbReference>
<dbReference type="EC" id="3.2.1.17" evidence="7"/>
<comment type="catalytic activity">
    <reaction evidence="1 7">
        <text>Hydrolysis of (1-&gt;4)-beta-linkages between N-acetylmuramic acid and N-acetyl-D-glucosamine residues in a peptidoglycan and between N-acetyl-D-glucosamine residues in chitodextrins.</text>
        <dbReference type="EC" id="3.2.1.17"/>
    </reaction>
</comment>
<proteinExistence type="inferred from homology"/>
<evidence type="ECO:0000256" key="7">
    <source>
        <dbReference type="RuleBase" id="RU003788"/>
    </source>
</evidence>
<dbReference type="AlphaFoldDB" id="A0AAT9GAJ3"/>
<dbReference type="PANTHER" id="PTHR38107:SF3">
    <property type="entry name" value="LYSOZYME RRRD-RELATED"/>
    <property type="match status" value="1"/>
</dbReference>
<evidence type="ECO:0000256" key="6">
    <source>
        <dbReference type="ARBA" id="ARBA00023295"/>
    </source>
</evidence>
<keyword evidence="4 7" id="KW-0378">Hydrolase</keyword>
<evidence type="ECO:0000256" key="4">
    <source>
        <dbReference type="ARBA" id="ARBA00022801"/>
    </source>
</evidence>
<protein>
    <recommendedName>
        <fullName evidence="7">Lysozyme</fullName>
        <ecNumber evidence="7">3.2.1.17</ecNumber>
    </recommendedName>
</protein>
<dbReference type="InterPro" id="IPR002196">
    <property type="entry name" value="Glyco_hydro_24"/>
</dbReference>
<dbReference type="Pfam" id="PF00959">
    <property type="entry name" value="Phage_lysozyme"/>
    <property type="match status" value="1"/>
</dbReference>
<dbReference type="SUPFAM" id="SSF53955">
    <property type="entry name" value="Lysozyme-like"/>
    <property type="match status" value="1"/>
</dbReference>
<dbReference type="CDD" id="cd00737">
    <property type="entry name" value="lyz_endolysin_autolysin"/>
    <property type="match status" value="1"/>
</dbReference>
<keyword evidence="5" id="KW-1035">Host cytoplasm</keyword>
<gene>
    <name evidence="8" type="ORF">DMENIID0002_14300</name>
</gene>
<dbReference type="InterPro" id="IPR051018">
    <property type="entry name" value="Bacteriophage_GH24"/>
</dbReference>
<evidence type="ECO:0000256" key="3">
    <source>
        <dbReference type="ARBA" id="ARBA00022638"/>
    </source>
</evidence>